<keyword evidence="2" id="KW-1185">Reference proteome</keyword>
<evidence type="ECO:0000313" key="1">
    <source>
        <dbReference type="EMBL" id="XRP72560.1"/>
    </source>
</evidence>
<dbReference type="Proteomes" id="UP001196097">
    <property type="component" value="Chromosome"/>
</dbReference>
<accession>A0ACD5IFL0</accession>
<evidence type="ECO:0000313" key="2">
    <source>
        <dbReference type="Proteomes" id="UP001196097"/>
    </source>
</evidence>
<protein>
    <submittedName>
        <fullName evidence="1">DUF4926 domain-containing protein</fullName>
    </submittedName>
</protein>
<organism evidence="1 2">
    <name type="scientific">Acidithiobacillus ferruginosus</name>
    <dbReference type="NCBI Taxonomy" id="3063951"/>
    <lineage>
        <taxon>Bacteria</taxon>
        <taxon>Pseudomonadati</taxon>
        <taxon>Pseudomonadota</taxon>
        <taxon>Acidithiobacillia</taxon>
        <taxon>Acidithiobacillales</taxon>
        <taxon>Acidithiobacillaceae</taxon>
        <taxon>Acidithiobacillus</taxon>
    </lineage>
</organism>
<proteinExistence type="predicted"/>
<name>A0ACD5IFL0_9PROT</name>
<dbReference type="EMBL" id="CP130946">
    <property type="protein sequence ID" value="XRP72560.1"/>
    <property type="molecule type" value="Genomic_DNA"/>
</dbReference>
<reference evidence="1 2" key="1">
    <citation type="journal article" date="2021" name="ISME J.">
        <title>Genomic evolution of the class Acidithiobacillia: deep-branching Proteobacteria living in extreme acidic conditions.</title>
        <authorList>
            <person name="Moya-Beltran A."/>
            <person name="Beard S."/>
            <person name="Rojas-Villalobos C."/>
            <person name="Issotta F."/>
            <person name="Gallardo Y."/>
            <person name="Ulloa R."/>
            <person name="Giaveno A."/>
            <person name="Degli Esposti M."/>
            <person name="Johnson D.B."/>
            <person name="Quatrini R."/>
        </authorList>
    </citation>
    <scope>NUCLEOTIDE SEQUENCE [LARGE SCALE GENOMIC DNA]</scope>
    <source>
        <strain evidence="1 2">CF3</strain>
    </source>
</reference>
<sequence length="92" mass="10459">MIQELDTVILVQDYPDQGLVKEDMGAVVMVHDGGKAFEVEFITMTGDPLGVLNCECHGCRQHHRTIRGFSQCLKRRERKADCCVLWYAGYPE</sequence>
<gene>
    <name evidence="1" type="ORF">HF292_012305</name>
</gene>